<evidence type="ECO:0000313" key="19">
    <source>
        <dbReference type="Proteomes" id="UP000261540"/>
    </source>
</evidence>
<dbReference type="InterPro" id="IPR002877">
    <property type="entry name" value="RNA_MeTrfase_FtsJ_dom"/>
</dbReference>
<keyword evidence="11" id="KW-0539">Nucleus</keyword>
<dbReference type="RefSeq" id="XP_023682870.1">
    <property type="nucleotide sequence ID" value="XM_023827102.2"/>
</dbReference>
<protein>
    <recommendedName>
        <fullName evidence="4">Cap-specific mRNA (nucleoside-2'-O-)-methyltransferase 2</fullName>
        <ecNumber evidence="3">2.1.1.296</ecNumber>
    </recommendedName>
    <alternativeName>
        <fullName evidence="15">Cap methyltransferase 2</fullName>
    </alternativeName>
    <alternativeName>
        <fullName evidence="13">Cap2 2'O-ribose methyltransferase 2</fullName>
    </alternativeName>
    <alternativeName>
        <fullName evidence="14">FtsJ methyltransferase domain-containing protein 1</fullName>
    </alternativeName>
</protein>
<dbReference type="InterPro" id="IPR025807">
    <property type="entry name" value="Adrift-typ_MeTrfase"/>
</dbReference>
<evidence type="ECO:0000256" key="16">
    <source>
        <dbReference type="PROSITE-ProRule" id="PRU00946"/>
    </source>
</evidence>
<evidence type="ECO:0000256" key="15">
    <source>
        <dbReference type="ARBA" id="ARBA00081266"/>
    </source>
</evidence>
<dbReference type="FunFam" id="3.40.50.12760:FF:000002">
    <property type="entry name" value="Cap methyltransferase 2"/>
    <property type="match status" value="1"/>
</dbReference>
<evidence type="ECO:0000256" key="8">
    <source>
        <dbReference type="ARBA" id="ARBA00022679"/>
    </source>
</evidence>
<dbReference type="OrthoDB" id="429597at2759"/>
<dbReference type="GeneTree" id="ENSGT00940000161773"/>
<dbReference type="KEGG" id="pki:111851836"/>
<evidence type="ECO:0000256" key="4">
    <source>
        <dbReference type="ARBA" id="ARBA00021134"/>
    </source>
</evidence>
<keyword evidence="9 16" id="KW-0949">S-adenosyl-L-methionine</keyword>
<evidence type="ECO:0000256" key="7">
    <source>
        <dbReference type="ARBA" id="ARBA00022664"/>
    </source>
</evidence>
<keyword evidence="5" id="KW-0963">Cytoplasm</keyword>
<keyword evidence="7" id="KW-0507">mRNA processing</keyword>
<dbReference type="Proteomes" id="UP000261540">
    <property type="component" value="Unplaced"/>
</dbReference>
<keyword evidence="19" id="KW-1185">Reference proteome</keyword>
<feature type="binding site" evidence="16">
    <location>
        <position position="152"/>
    </location>
    <ligand>
        <name>S-adenosyl-L-methionine</name>
        <dbReference type="ChEBI" id="CHEBI:59789"/>
    </ligand>
</feature>
<dbReference type="InterPro" id="IPR050851">
    <property type="entry name" value="mRNA_Cap_2O-Ribose_MeTrfase"/>
</dbReference>
<dbReference type="STRING" id="1676925.ENSPKIP00000008102"/>
<evidence type="ECO:0000256" key="9">
    <source>
        <dbReference type="ARBA" id="ARBA00022691"/>
    </source>
</evidence>
<evidence type="ECO:0000256" key="13">
    <source>
        <dbReference type="ARBA" id="ARBA00075600"/>
    </source>
</evidence>
<dbReference type="GO" id="GO:0005737">
    <property type="term" value="C:cytoplasm"/>
    <property type="evidence" value="ECO:0007669"/>
    <property type="project" value="UniProtKB-SubCell"/>
</dbReference>
<dbReference type="GO" id="GO:0005634">
    <property type="term" value="C:nucleus"/>
    <property type="evidence" value="ECO:0007669"/>
    <property type="project" value="UniProtKB-SubCell"/>
</dbReference>
<dbReference type="GO" id="GO:0004483">
    <property type="term" value="F:methyltransferase cap1 activity"/>
    <property type="evidence" value="ECO:0007669"/>
    <property type="project" value="UniProtKB-ARBA"/>
</dbReference>
<dbReference type="Gene3D" id="3.40.50.12760">
    <property type="match status" value="2"/>
</dbReference>
<dbReference type="InterPro" id="IPR029063">
    <property type="entry name" value="SAM-dependent_MTases_sf"/>
</dbReference>
<name>A0A3B3QN13_9TELE</name>
<dbReference type="GO" id="GO:0032259">
    <property type="term" value="P:methylation"/>
    <property type="evidence" value="ECO:0007669"/>
    <property type="project" value="UniProtKB-KW"/>
</dbReference>
<dbReference type="SUPFAM" id="SSF53335">
    <property type="entry name" value="S-adenosyl-L-methionine-dependent methyltransferases"/>
    <property type="match status" value="1"/>
</dbReference>
<dbReference type="RefSeq" id="XP_023682868.1">
    <property type="nucleotide sequence ID" value="XM_023827100.2"/>
</dbReference>
<evidence type="ECO:0000256" key="5">
    <source>
        <dbReference type="ARBA" id="ARBA00022490"/>
    </source>
</evidence>
<evidence type="ECO:0000256" key="3">
    <source>
        <dbReference type="ARBA" id="ARBA00012770"/>
    </source>
</evidence>
<reference evidence="18" key="2">
    <citation type="submission" date="2025-09" db="UniProtKB">
        <authorList>
            <consortium name="Ensembl"/>
        </authorList>
    </citation>
    <scope>IDENTIFICATION</scope>
</reference>
<dbReference type="PANTHER" id="PTHR16121">
    <property type="entry name" value="CAP-SPECIFIC MRNA (NUCLEOSIDE-2'-O-)-METHYLTRANSFERASE 1-RELATED"/>
    <property type="match status" value="1"/>
</dbReference>
<evidence type="ECO:0000256" key="2">
    <source>
        <dbReference type="ARBA" id="ARBA00004496"/>
    </source>
</evidence>
<dbReference type="GeneID" id="111851836"/>
<dbReference type="AlphaFoldDB" id="A0A3B3QN13"/>
<dbReference type="GO" id="GO:0120550">
    <property type="term" value="F:methyltransferase cap2 activity"/>
    <property type="evidence" value="ECO:0007669"/>
    <property type="project" value="UniProtKB-EC"/>
</dbReference>
<evidence type="ECO:0000313" key="18">
    <source>
        <dbReference type="Ensembl" id="ENSPKIP00000008102.1"/>
    </source>
</evidence>
<dbReference type="EC" id="2.1.1.296" evidence="3"/>
<dbReference type="PANTHER" id="PTHR16121:SF2">
    <property type="entry name" value="CAP-SPECIFIC MRNA (NUCLEOSIDE-2'-O-)-METHYLTRANSFERASE 2"/>
    <property type="match status" value="1"/>
</dbReference>
<evidence type="ECO:0000256" key="11">
    <source>
        <dbReference type="ARBA" id="ARBA00023242"/>
    </source>
</evidence>
<keyword evidence="8 16" id="KW-0808">Transferase</keyword>
<sequence length="769" mass="86704">MSGAQGRRRKIKTGKSLDLNSFSVDVAEEIKELFKKKTKYNKPRSEGWCIPDPSESFTHTAQQHGCLQALKNSLNAVKNQLSDKNLEVWHQHTSFTNRAGKIIAQVRVTANAEICTQAWCKFYEILCNFHPIPDKVLQCGELNSVHLCEAPGAFIASLNHYLKTSSSFCDWQWIANTLNPYHEGNSTSTMITDDRLIINTLPWWFFGSDNTGDIMLQKHLLELQHLTRNMSTIDLVTADGSFDCQGSPDEQEAVVAPLHYCETVAALLLLGEGGSFVLKMFTLYEHSSVCLLYLLNCCFREVNVFKPATSKAGNSEVYVVCLDYCNKEAVRPLLSKMIRNFGPDITSLGALFPHTLIPESFLTQHENVCKYFHKHQVQTIKENLQLFQAMSAKQQQRLEQLRDCAVEFYLCQFRVQYLQRSKWISKNIIPGCAVNCKLFGPRKQAASFNERKEQQSMTWREKVLKGCYREEAEEHALQGMGTDCVLEGPARDCDMNNWYILVGPQLTTIKSTPFCDLELLSHLNEALEQSELGKCGSAGPLVRPCSSCTALMPSSILSEVLECSQPDNSACRQGCRCVVVGSSSLLSHVPEMDKTLVKITLEPPCRTLHQRTLHDGEPRYQHAFLTRILLALQRLQAGGSLVLPILSAFTRVTAGLVLALHQCFRSVTFRCPISSDALGPVAMLLCIDYQQQPNGQLLTFLEDMQCQMSTFQEPDSQASQILQFVPMEVLLKGALPEFLWNMNTTIARYKLHLLMEAEQRLLMQKSQIQ</sequence>
<evidence type="ECO:0000256" key="1">
    <source>
        <dbReference type="ARBA" id="ARBA00004123"/>
    </source>
</evidence>
<evidence type="ECO:0000256" key="12">
    <source>
        <dbReference type="ARBA" id="ARBA00049477"/>
    </source>
</evidence>
<feature type="active site" description="Proton acceptor" evidence="16">
    <location>
        <position position="279"/>
    </location>
</feature>
<accession>A0A3B3QN13</accession>
<feature type="binding site" evidence="16">
    <location>
        <position position="239"/>
    </location>
    <ligand>
        <name>S-adenosyl-L-methionine</name>
        <dbReference type="ChEBI" id="CHEBI:59789"/>
    </ligand>
</feature>
<proteinExistence type="predicted"/>
<feature type="domain" description="Adrift-type SAM-dependent 2'-O-MTase" evidence="17">
    <location>
        <begin position="113"/>
        <end position="326"/>
    </location>
</feature>
<organism evidence="18 19">
    <name type="scientific">Paramormyrops kingsleyae</name>
    <dbReference type="NCBI Taxonomy" id="1676925"/>
    <lineage>
        <taxon>Eukaryota</taxon>
        <taxon>Metazoa</taxon>
        <taxon>Chordata</taxon>
        <taxon>Craniata</taxon>
        <taxon>Vertebrata</taxon>
        <taxon>Euteleostomi</taxon>
        <taxon>Actinopterygii</taxon>
        <taxon>Neopterygii</taxon>
        <taxon>Teleostei</taxon>
        <taxon>Osteoglossocephala</taxon>
        <taxon>Osteoglossomorpha</taxon>
        <taxon>Osteoglossiformes</taxon>
        <taxon>Mormyridae</taxon>
        <taxon>Paramormyrops</taxon>
    </lineage>
</organism>
<evidence type="ECO:0000256" key="10">
    <source>
        <dbReference type="ARBA" id="ARBA00023042"/>
    </source>
</evidence>
<dbReference type="Pfam" id="PF01728">
    <property type="entry name" value="FtsJ"/>
    <property type="match status" value="1"/>
</dbReference>
<evidence type="ECO:0000259" key="17">
    <source>
        <dbReference type="PROSITE" id="PS51614"/>
    </source>
</evidence>
<dbReference type="GO" id="GO:0006370">
    <property type="term" value="P:7-methylguanosine mRNA capping"/>
    <property type="evidence" value="ECO:0007669"/>
    <property type="project" value="UniProtKB-KW"/>
</dbReference>
<dbReference type="Ensembl" id="ENSPKIT00000032175.1">
    <property type="protein sequence ID" value="ENSPKIP00000008102.1"/>
    <property type="gene ID" value="ENSPKIG00000023749.1"/>
</dbReference>
<evidence type="ECO:0000256" key="6">
    <source>
        <dbReference type="ARBA" id="ARBA00022603"/>
    </source>
</evidence>
<evidence type="ECO:0000256" key="14">
    <source>
        <dbReference type="ARBA" id="ARBA00078839"/>
    </source>
</evidence>
<reference evidence="18" key="1">
    <citation type="submission" date="2025-08" db="UniProtKB">
        <authorList>
            <consortium name="Ensembl"/>
        </authorList>
    </citation>
    <scope>IDENTIFICATION</scope>
</reference>
<keyword evidence="10" id="KW-0506">mRNA capping</keyword>
<dbReference type="PROSITE" id="PS51614">
    <property type="entry name" value="SAM_MT_ADRIFT"/>
    <property type="match status" value="1"/>
</dbReference>
<dbReference type="CTD" id="55783"/>
<comment type="catalytic activity">
    <reaction evidence="12">
        <text>a 5'-end (N(7)-methyl 5'-triphosphoguanosine)-(2'-O-methyl-ribonucleoside)-(ribonucleotide) in mRNA + S-adenosyl-L-methionine = a 5'-end (N(7)-methyl 5'-triphosphoguanosine)-(2'-O-methyl-ribonucleoside)-(2'-O-methyl-ribonucleotide) in mRNA + S-adenosyl-L-homocysteine + H(+)</text>
        <dbReference type="Rhea" id="RHEA:67024"/>
        <dbReference type="Rhea" id="RHEA-COMP:17169"/>
        <dbReference type="Rhea" id="RHEA-COMP:17170"/>
        <dbReference type="ChEBI" id="CHEBI:15378"/>
        <dbReference type="ChEBI" id="CHEBI:57856"/>
        <dbReference type="ChEBI" id="CHEBI:59789"/>
        <dbReference type="ChEBI" id="CHEBI:167612"/>
        <dbReference type="ChEBI" id="CHEBI:167614"/>
        <dbReference type="EC" id="2.1.1.296"/>
    </reaction>
</comment>
<feature type="binding site" evidence="16">
    <location>
        <position position="171"/>
    </location>
    <ligand>
        <name>S-adenosyl-L-methionine</name>
        <dbReference type="ChEBI" id="CHEBI:59789"/>
    </ligand>
</feature>
<comment type="subcellular location">
    <subcellularLocation>
        <location evidence="2">Cytoplasm</location>
    </subcellularLocation>
    <subcellularLocation>
        <location evidence="1">Nucleus</location>
    </subcellularLocation>
</comment>
<keyword evidence="6 16" id="KW-0489">Methyltransferase</keyword>